<evidence type="ECO:0000313" key="1">
    <source>
        <dbReference type="EMBL" id="MPL87644.1"/>
    </source>
</evidence>
<dbReference type="EMBL" id="VSSQ01000242">
    <property type="protein sequence ID" value="MPL87644.1"/>
    <property type="molecule type" value="Genomic_DNA"/>
</dbReference>
<dbReference type="InterPro" id="IPR046674">
    <property type="entry name" value="DUF6544"/>
</dbReference>
<proteinExistence type="predicted"/>
<dbReference type="AlphaFoldDB" id="A0A644V8H7"/>
<accession>A0A644V8H7</accession>
<sequence length="254" mass="29255">MKKQYNKSVLEGLNRIQRPNEILKESDLKQLPPVVAKYINFTGAVCQPMVSHFFMKTSGKIRGNPDEPWMKFKSEQYNFTDLYERFFYIKAIKSGIPAYGLHSLKNGKATMKIKLLGLFSLIDTEGTEMDQSETVTFFNDMCMLAPCTLTDPNIEWDIIDDYNVMARFKGPSTISAKLTFHKDGRLIDFRSEDRYELIGGKSYRLLPWRTPVSEYGTFHGLTLPKRAEAIYERPDGDFTYITLSLDDIIINPLL</sequence>
<dbReference type="Pfam" id="PF20181">
    <property type="entry name" value="DUF6544"/>
    <property type="match status" value="1"/>
</dbReference>
<protein>
    <submittedName>
        <fullName evidence="1">Uncharacterized protein</fullName>
    </submittedName>
</protein>
<name>A0A644V8H7_9ZZZZ</name>
<gene>
    <name evidence="1" type="ORF">SDC9_33645</name>
</gene>
<organism evidence="1">
    <name type="scientific">bioreactor metagenome</name>
    <dbReference type="NCBI Taxonomy" id="1076179"/>
    <lineage>
        <taxon>unclassified sequences</taxon>
        <taxon>metagenomes</taxon>
        <taxon>ecological metagenomes</taxon>
    </lineage>
</organism>
<reference evidence="1" key="1">
    <citation type="submission" date="2019-08" db="EMBL/GenBank/DDBJ databases">
        <authorList>
            <person name="Kucharzyk K."/>
            <person name="Murdoch R.W."/>
            <person name="Higgins S."/>
            <person name="Loffler F."/>
        </authorList>
    </citation>
    <scope>NUCLEOTIDE SEQUENCE</scope>
</reference>
<comment type="caution">
    <text evidence="1">The sequence shown here is derived from an EMBL/GenBank/DDBJ whole genome shotgun (WGS) entry which is preliminary data.</text>
</comment>